<dbReference type="HOGENOM" id="CLU_1085368_0_0_5"/>
<dbReference type="KEGG" id="rva:Rvan_1493"/>
<organism evidence="3 4">
    <name type="scientific">Rhodomicrobium vannielii (strain ATCC 17100 / DSM 162 / LMG 4299 / NCIMB 10020 / ATH 3.1.1)</name>
    <dbReference type="NCBI Taxonomy" id="648757"/>
    <lineage>
        <taxon>Bacteria</taxon>
        <taxon>Pseudomonadati</taxon>
        <taxon>Pseudomonadota</taxon>
        <taxon>Alphaproteobacteria</taxon>
        <taxon>Hyphomicrobiales</taxon>
        <taxon>Hyphomicrobiaceae</taxon>
        <taxon>Rhodomicrobium</taxon>
    </lineage>
</organism>
<sequence length="256" mass="28483">MKSGAAIVPFDFEGNNVRIVNRDGEAWFVLADVCRVLEIANVGNASARLKEHEQNSIRLTDVIRRGNPNVTIINEPGFYRLVLRSDKPAAERFQDWVVTEVLPSIRKTGSYSARQAEEPRRRELVLADEVLALKRLMLSTTDYAVGLENRIMDLERKAWQMPVDGWTRDWFEARMAAAGIKSYTELAERVCVSKSMLSFMLDGKRSTALPVARGLARELGVPLIEIARRTTGPAMEALLEAGALCAEKGHRAGSAV</sequence>
<dbReference type="EMBL" id="CP002292">
    <property type="protein sequence ID" value="ADP70748.1"/>
    <property type="molecule type" value="Genomic_DNA"/>
</dbReference>
<dbReference type="PROSITE" id="PS50943">
    <property type="entry name" value="HTH_CROC1"/>
    <property type="match status" value="1"/>
</dbReference>
<dbReference type="PANTHER" id="PTHR36180">
    <property type="entry name" value="DNA-BINDING PROTEIN-RELATED-RELATED"/>
    <property type="match status" value="1"/>
</dbReference>
<dbReference type="STRING" id="648757.Rvan_1493"/>
<dbReference type="RefSeq" id="WP_013419146.1">
    <property type="nucleotide sequence ID" value="NC_014664.1"/>
</dbReference>
<name>E3I797_RHOVT</name>
<dbReference type="InterPro" id="IPR010982">
    <property type="entry name" value="Lambda_DNA-bd_dom_sf"/>
</dbReference>
<dbReference type="PANTHER" id="PTHR36180:SF2">
    <property type="entry name" value="BRO FAMILY PROTEIN"/>
    <property type="match status" value="1"/>
</dbReference>
<proteinExistence type="predicted"/>
<dbReference type="PROSITE" id="PS51750">
    <property type="entry name" value="BRO_N"/>
    <property type="match status" value="1"/>
</dbReference>
<dbReference type="SUPFAM" id="SSF47413">
    <property type="entry name" value="lambda repressor-like DNA-binding domains"/>
    <property type="match status" value="1"/>
</dbReference>
<dbReference type="Proteomes" id="UP000001399">
    <property type="component" value="Chromosome"/>
</dbReference>
<feature type="domain" description="Bro-N" evidence="2">
    <location>
        <begin position="1"/>
        <end position="109"/>
    </location>
</feature>
<feature type="domain" description="HTH cro/C1-type" evidence="1">
    <location>
        <begin position="184"/>
        <end position="226"/>
    </location>
</feature>
<dbReference type="GO" id="GO:0003677">
    <property type="term" value="F:DNA binding"/>
    <property type="evidence" value="ECO:0007669"/>
    <property type="project" value="InterPro"/>
</dbReference>
<protein>
    <submittedName>
        <fullName evidence="3">Prophage antirepressor</fullName>
    </submittedName>
</protein>
<dbReference type="Pfam" id="PF02498">
    <property type="entry name" value="Bro-N"/>
    <property type="match status" value="1"/>
</dbReference>
<dbReference type="InterPro" id="IPR003497">
    <property type="entry name" value="BRO_N_domain"/>
</dbReference>
<dbReference type="InterPro" id="IPR001387">
    <property type="entry name" value="Cro/C1-type_HTH"/>
</dbReference>
<accession>E3I797</accession>
<reference evidence="4" key="1">
    <citation type="journal article" date="2011" name="J. Bacteriol.">
        <title>Genome sequences of eight morphologically diverse alphaproteobacteria.</title>
        <authorList>
            <consortium name="US DOE Joint Genome Institute"/>
            <person name="Brown P.J."/>
            <person name="Kysela D.T."/>
            <person name="Buechlein A."/>
            <person name="Hemmerich C."/>
            <person name="Brun Y.V."/>
        </authorList>
    </citation>
    <scope>NUCLEOTIDE SEQUENCE [LARGE SCALE GENOMIC DNA]</scope>
    <source>
        <strain evidence="4">ATCC 17100 / ATH 3.1.1 / DSM 162 / LMG 4299</strain>
    </source>
</reference>
<keyword evidence="4" id="KW-1185">Reference proteome</keyword>
<dbReference type="SMART" id="SM01040">
    <property type="entry name" value="Bro-N"/>
    <property type="match status" value="1"/>
</dbReference>
<dbReference type="CDD" id="cd00093">
    <property type="entry name" value="HTH_XRE"/>
    <property type="match status" value="1"/>
</dbReference>
<evidence type="ECO:0000313" key="3">
    <source>
        <dbReference type="EMBL" id="ADP70748.1"/>
    </source>
</evidence>
<evidence type="ECO:0000259" key="2">
    <source>
        <dbReference type="PROSITE" id="PS51750"/>
    </source>
</evidence>
<dbReference type="eggNOG" id="COG3617">
    <property type="taxonomic scope" value="Bacteria"/>
</dbReference>
<dbReference type="Pfam" id="PF01381">
    <property type="entry name" value="HTH_3"/>
    <property type="match status" value="1"/>
</dbReference>
<evidence type="ECO:0000259" key="1">
    <source>
        <dbReference type="PROSITE" id="PS50943"/>
    </source>
</evidence>
<evidence type="ECO:0000313" key="4">
    <source>
        <dbReference type="Proteomes" id="UP000001399"/>
    </source>
</evidence>
<dbReference type="SMART" id="SM00530">
    <property type="entry name" value="HTH_XRE"/>
    <property type="match status" value="1"/>
</dbReference>
<dbReference type="AlphaFoldDB" id="E3I797"/>
<gene>
    <name evidence="3" type="ordered locus">Rvan_1493</name>
</gene>